<feature type="transmembrane region" description="Helical" evidence="1">
    <location>
        <begin position="28"/>
        <end position="46"/>
    </location>
</feature>
<accession>A0A6P1NZG9</accession>
<organism evidence="2 3">
    <name type="scientific">Nibribacter ruber</name>
    <dbReference type="NCBI Taxonomy" id="2698458"/>
    <lineage>
        <taxon>Bacteria</taxon>
        <taxon>Pseudomonadati</taxon>
        <taxon>Bacteroidota</taxon>
        <taxon>Cytophagia</taxon>
        <taxon>Cytophagales</taxon>
        <taxon>Hymenobacteraceae</taxon>
        <taxon>Nibribacter</taxon>
    </lineage>
</organism>
<keyword evidence="1" id="KW-0472">Membrane</keyword>
<dbReference type="EMBL" id="CP047897">
    <property type="protein sequence ID" value="QHL88440.1"/>
    <property type="molecule type" value="Genomic_DNA"/>
</dbReference>
<dbReference type="Proteomes" id="UP000464214">
    <property type="component" value="Chromosome"/>
</dbReference>
<keyword evidence="3" id="KW-1185">Reference proteome</keyword>
<gene>
    <name evidence="2" type="ORF">GU926_13760</name>
</gene>
<keyword evidence="1" id="KW-0812">Transmembrane</keyword>
<evidence type="ECO:0000313" key="3">
    <source>
        <dbReference type="Proteomes" id="UP000464214"/>
    </source>
</evidence>
<keyword evidence="1" id="KW-1133">Transmembrane helix</keyword>
<evidence type="ECO:0008006" key="4">
    <source>
        <dbReference type="Google" id="ProtNLM"/>
    </source>
</evidence>
<proteinExistence type="predicted"/>
<name>A0A6P1NZG9_9BACT</name>
<dbReference type="KEGG" id="nib:GU926_13760"/>
<protein>
    <recommendedName>
        <fullName evidence="4">YcxB family protein</fullName>
    </recommendedName>
</protein>
<evidence type="ECO:0000256" key="1">
    <source>
        <dbReference type="SAM" id="Phobius"/>
    </source>
</evidence>
<reference evidence="2 3" key="1">
    <citation type="submission" date="2020-01" db="EMBL/GenBank/DDBJ databases">
        <authorList>
            <person name="Kim M."/>
        </authorList>
    </citation>
    <scope>NUCLEOTIDE SEQUENCE [LARGE SCALE GENOMIC DNA]</scope>
    <source>
        <strain evidence="2 3">BT10</strain>
    </source>
</reference>
<dbReference type="AlphaFoldDB" id="A0A6P1NZG9"/>
<sequence>MAAIFLVVGCIGMFTAYTSSQQAPLFDYVLPAIQMALGVSYLTVLLRKRRPSGQSYVQVDDQQIELKLEPNEAPYTLPWDSIHLLRVQPDKLIYRLSTGQTGEILLEDVPEEHLETVREVIRQAGKQKGVSL</sequence>
<evidence type="ECO:0000313" key="2">
    <source>
        <dbReference type="EMBL" id="QHL88440.1"/>
    </source>
</evidence>
<dbReference type="RefSeq" id="WP_160692844.1">
    <property type="nucleotide sequence ID" value="NZ_CP047897.1"/>
</dbReference>